<dbReference type="Proteomes" id="UP000829756">
    <property type="component" value="Chromosome"/>
</dbReference>
<gene>
    <name evidence="8" type="ORF">EV680_11717</name>
    <name evidence="9" type="ORF">LVJ78_04940</name>
</gene>
<dbReference type="PANTHER" id="PTHR43578:SF3">
    <property type="entry name" value="NADH-QUINONE OXIDOREDUCTASE SUBUNIT F"/>
    <property type="match status" value="1"/>
</dbReference>
<keyword evidence="5" id="KW-0408">Iron</keyword>
<proteinExistence type="inferred from homology"/>
<dbReference type="Proteomes" id="UP000294721">
    <property type="component" value="Unassembled WGS sequence"/>
</dbReference>
<evidence type="ECO:0000256" key="3">
    <source>
        <dbReference type="ARBA" id="ARBA00022485"/>
    </source>
</evidence>
<dbReference type="SUPFAM" id="SSF142019">
    <property type="entry name" value="Nqo1 FMN-binding domain-like"/>
    <property type="match status" value="1"/>
</dbReference>
<dbReference type="EMBL" id="SLXE01000017">
    <property type="protein sequence ID" value="TCP04877.1"/>
    <property type="molecule type" value="Genomic_DNA"/>
</dbReference>
<dbReference type="SUPFAM" id="SSF140490">
    <property type="entry name" value="Nqo1C-terminal domain-like"/>
    <property type="match status" value="1"/>
</dbReference>
<protein>
    <submittedName>
        <fullName evidence="8">NADH-quinone oxidoreductase subunit F</fullName>
    </submittedName>
    <submittedName>
        <fullName evidence="9">SLBB domain-containing protein</fullName>
    </submittedName>
</protein>
<evidence type="ECO:0000256" key="6">
    <source>
        <dbReference type="ARBA" id="ARBA00023014"/>
    </source>
</evidence>
<dbReference type="Gene3D" id="3.40.50.11540">
    <property type="entry name" value="NADH-ubiquinone oxidoreductase 51kDa subunit"/>
    <property type="match status" value="1"/>
</dbReference>
<keyword evidence="10" id="KW-1185">Reference proteome</keyword>
<keyword evidence="4" id="KW-0479">Metal-binding</keyword>
<reference evidence="9" key="3">
    <citation type="journal article" date="2022" name="Res Sq">
        <title>Evolution of multicellular longitudinally dividing oral cavity symbionts (Neisseriaceae).</title>
        <authorList>
            <person name="Nyongesa S."/>
            <person name="Weber P."/>
            <person name="Bernet E."/>
            <person name="Pullido F."/>
            <person name="Nieckarz M."/>
            <person name="Delaby M."/>
            <person name="Nieves C."/>
            <person name="Viehboeck T."/>
            <person name="Krause N."/>
            <person name="Rivera-Millot A."/>
            <person name="Nakamura A."/>
            <person name="Vischer N."/>
            <person name="VanNieuwenhze M."/>
            <person name="Brun Y."/>
            <person name="Cava F."/>
            <person name="Bulgheresi S."/>
            <person name="Veyrier F."/>
        </authorList>
    </citation>
    <scope>NUCLEOTIDE SEQUENCE</scope>
    <source>
        <strain evidence="9">1258/02</strain>
    </source>
</reference>
<dbReference type="PANTHER" id="PTHR43578">
    <property type="entry name" value="NADH-QUINONE OXIDOREDUCTASE SUBUNIT F"/>
    <property type="match status" value="1"/>
</dbReference>
<feature type="domain" description="NADH-ubiquinone oxidoreductase 51kDa subunit iron-sulphur binding" evidence="7">
    <location>
        <begin position="328"/>
        <end position="373"/>
    </location>
</feature>
<dbReference type="InterPro" id="IPR011538">
    <property type="entry name" value="Nuo51_FMN-bd"/>
</dbReference>
<dbReference type="GO" id="GO:0046872">
    <property type="term" value="F:metal ion binding"/>
    <property type="evidence" value="ECO:0007669"/>
    <property type="project" value="UniProtKB-KW"/>
</dbReference>
<reference evidence="8 10" key="1">
    <citation type="submission" date="2019-03" db="EMBL/GenBank/DDBJ databases">
        <title>Genomic Encyclopedia of Type Strains, Phase IV (KMG-IV): sequencing the most valuable type-strain genomes for metagenomic binning, comparative biology and taxonomic classification.</title>
        <authorList>
            <person name="Goeker M."/>
        </authorList>
    </citation>
    <scope>NUCLEOTIDE SEQUENCE [LARGE SCALE GENOMIC DNA]</scope>
    <source>
        <strain evidence="8 10">DSM 17474</strain>
    </source>
</reference>
<dbReference type="SMART" id="SM00928">
    <property type="entry name" value="NADH_4Fe-4S"/>
    <property type="match status" value="1"/>
</dbReference>
<keyword evidence="6" id="KW-0411">Iron-sulfur</keyword>
<dbReference type="Gene3D" id="3.10.20.600">
    <property type="match status" value="1"/>
</dbReference>
<evidence type="ECO:0000256" key="1">
    <source>
        <dbReference type="ARBA" id="ARBA00001917"/>
    </source>
</evidence>
<dbReference type="InterPro" id="IPR019575">
    <property type="entry name" value="Nuop51_4Fe4S-bd"/>
</dbReference>
<evidence type="ECO:0000313" key="8">
    <source>
        <dbReference type="EMBL" id="TCP04877.1"/>
    </source>
</evidence>
<keyword evidence="3" id="KW-0004">4Fe-4S</keyword>
<dbReference type="EMBL" id="CP091507">
    <property type="protein sequence ID" value="UOO80350.1"/>
    <property type="molecule type" value="Genomic_DNA"/>
</dbReference>
<comment type="similarity">
    <text evidence="2">Belongs to the complex I 51 kDa subunit family.</text>
</comment>
<evidence type="ECO:0000313" key="11">
    <source>
        <dbReference type="Proteomes" id="UP000829756"/>
    </source>
</evidence>
<sequence>MQKLNQLLLHPSRQVGADLIAWLGAGGGEGLLVAMENPQSIVPTLQEARLGGMGGAGFPTWRKWEAAVNAQSKNGDRYVVCNANEDEPGTFKDRYLLEHTPHQVIEGALIAAVATRANHVILYINPHQTESIAAVSEAIAQWHAHELFEQLETHLGRPLHLKLVPTSGRYIGGEETAVVSWLNGGFPFPHRKPPYPAESGVADEPTLINNTETFANVPHILRNGAQWYQDLGIGEAVGTKLYSLSGDVLNPGLYELPMGTSLQSLIFDYGGGLLEGRAFKAVFTGGPSNTLLTAADLDVALDFNSVRERHSSLGTGAMIVISEGTSVVRKVSEYVEFFAANSCGQCPPCKSGTFQLARLIDRVDTGIATGDDLRALENLCQILPGSGRCGLIDGAVTVLKSSLRTFPEEYGLPPQTGV</sequence>
<reference evidence="9" key="2">
    <citation type="submission" date="2021-12" db="EMBL/GenBank/DDBJ databases">
        <authorList>
            <person name="Veyrier F.J."/>
        </authorList>
    </citation>
    <scope>NUCLEOTIDE SEQUENCE</scope>
    <source>
        <strain evidence="9">1258/02</strain>
    </source>
</reference>
<dbReference type="Pfam" id="PF10589">
    <property type="entry name" value="NADH_4Fe-4S"/>
    <property type="match status" value="1"/>
</dbReference>
<name>A0AAE9GYU6_9NEIS</name>
<dbReference type="SUPFAM" id="SSF142984">
    <property type="entry name" value="Nqo1 middle domain-like"/>
    <property type="match status" value="1"/>
</dbReference>
<dbReference type="AlphaFoldDB" id="A0AAE9GYU6"/>
<evidence type="ECO:0000313" key="10">
    <source>
        <dbReference type="Proteomes" id="UP000294721"/>
    </source>
</evidence>
<dbReference type="Gene3D" id="1.20.1440.230">
    <property type="entry name" value="NADH-ubiquinone oxidoreductase 51kDa subunit, iron-sulphur binding domain"/>
    <property type="match status" value="1"/>
</dbReference>
<evidence type="ECO:0000256" key="2">
    <source>
        <dbReference type="ARBA" id="ARBA00007523"/>
    </source>
</evidence>
<evidence type="ECO:0000256" key="5">
    <source>
        <dbReference type="ARBA" id="ARBA00023004"/>
    </source>
</evidence>
<dbReference type="InterPro" id="IPR037225">
    <property type="entry name" value="Nuo51_FMN-bd_sf"/>
</dbReference>
<dbReference type="InterPro" id="IPR037207">
    <property type="entry name" value="Nuop51_4Fe4S-bd_sf"/>
</dbReference>
<accession>A0AAE9GYU6</accession>
<comment type="cofactor">
    <cofactor evidence="1">
        <name>FMN</name>
        <dbReference type="ChEBI" id="CHEBI:58210"/>
    </cofactor>
</comment>
<dbReference type="Pfam" id="PF01512">
    <property type="entry name" value="Complex1_51K"/>
    <property type="match status" value="1"/>
</dbReference>
<dbReference type="KEGG" id="usu:LVJ78_04940"/>
<organism evidence="9 11">
    <name type="scientific">Uruburuella suis</name>
    <dbReference type="NCBI Taxonomy" id="252130"/>
    <lineage>
        <taxon>Bacteria</taxon>
        <taxon>Pseudomonadati</taxon>
        <taxon>Pseudomonadota</taxon>
        <taxon>Betaproteobacteria</taxon>
        <taxon>Neisseriales</taxon>
        <taxon>Neisseriaceae</taxon>
        <taxon>Uruburuella</taxon>
    </lineage>
</organism>
<dbReference type="RefSeq" id="WP_132954082.1">
    <property type="nucleotide sequence ID" value="NZ_CP091507.1"/>
</dbReference>
<evidence type="ECO:0000313" key="9">
    <source>
        <dbReference type="EMBL" id="UOO80350.1"/>
    </source>
</evidence>
<dbReference type="GO" id="GO:0051539">
    <property type="term" value="F:4 iron, 4 sulfur cluster binding"/>
    <property type="evidence" value="ECO:0007669"/>
    <property type="project" value="UniProtKB-KW"/>
</dbReference>
<evidence type="ECO:0000256" key="4">
    <source>
        <dbReference type="ARBA" id="ARBA00022723"/>
    </source>
</evidence>
<evidence type="ECO:0000259" key="7">
    <source>
        <dbReference type="SMART" id="SM00928"/>
    </source>
</evidence>